<keyword evidence="3 6" id="KW-0566">Pantothenate biosynthesis</keyword>
<feature type="binding site" evidence="6 9">
    <location>
        <position position="112"/>
    </location>
    <ligand>
        <name>Mg(2+)</name>
        <dbReference type="ChEBI" id="CHEBI:18420"/>
    </ligand>
</feature>
<dbReference type="GO" id="GO:0003864">
    <property type="term" value="F:3-methyl-2-oxobutanoate hydroxymethyltransferase activity"/>
    <property type="evidence" value="ECO:0007669"/>
    <property type="project" value="UniProtKB-UniRule"/>
</dbReference>
<evidence type="ECO:0000256" key="2">
    <source>
        <dbReference type="ARBA" id="ARBA00011424"/>
    </source>
</evidence>
<dbReference type="SUPFAM" id="SSF51621">
    <property type="entry name" value="Phosphoenolpyruvate/pyruvate domain"/>
    <property type="match status" value="1"/>
</dbReference>
<feature type="binding site" evidence="6 9">
    <location>
        <position position="43"/>
    </location>
    <ligand>
        <name>Mg(2+)</name>
        <dbReference type="ChEBI" id="CHEBI:18420"/>
    </ligand>
</feature>
<keyword evidence="5 6" id="KW-0479">Metal-binding</keyword>
<dbReference type="PANTHER" id="PTHR20881:SF0">
    <property type="entry name" value="3-METHYL-2-OXOBUTANOATE HYDROXYMETHYLTRANSFERASE"/>
    <property type="match status" value="1"/>
</dbReference>
<evidence type="ECO:0000313" key="10">
    <source>
        <dbReference type="EMBL" id="MCC4308696.1"/>
    </source>
</evidence>
<evidence type="ECO:0000256" key="8">
    <source>
        <dbReference type="PIRSR" id="PIRSR000388-2"/>
    </source>
</evidence>
<comment type="cofactor">
    <cofactor evidence="6 9">
        <name>Mg(2+)</name>
        <dbReference type="ChEBI" id="CHEBI:18420"/>
    </cofactor>
    <text evidence="6 9">Binds 1 Mg(2+) ion per subunit.</text>
</comment>
<keyword evidence="6" id="KW-0963">Cytoplasm</keyword>
<evidence type="ECO:0000256" key="5">
    <source>
        <dbReference type="ARBA" id="ARBA00022723"/>
    </source>
</evidence>
<dbReference type="RefSeq" id="WP_228233797.1">
    <property type="nucleotide sequence ID" value="NZ_ARXL01000144.1"/>
</dbReference>
<feature type="binding site" evidence="6 8">
    <location>
        <begin position="43"/>
        <end position="44"/>
    </location>
    <ligand>
        <name>3-methyl-2-oxobutanoate</name>
        <dbReference type="ChEBI" id="CHEBI:11851"/>
    </ligand>
</feature>
<proteinExistence type="inferred from homology"/>
<evidence type="ECO:0000256" key="9">
    <source>
        <dbReference type="PIRSR" id="PIRSR000388-3"/>
    </source>
</evidence>
<evidence type="ECO:0000256" key="4">
    <source>
        <dbReference type="ARBA" id="ARBA00022679"/>
    </source>
</evidence>
<dbReference type="GO" id="GO:0015940">
    <property type="term" value="P:pantothenate biosynthetic process"/>
    <property type="evidence" value="ECO:0007669"/>
    <property type="project" value="UniProtKB-UniRule"/>
</dbReference>
<reference evidence="10" key="1">
    <citation type="submission" date="2021-10" db="EMBL/GenBank/DDBJ databases">
        <title>The diversity and Nitrogen Metabolism of Culturable Nitrate-Utilizing Bacteria Within the Oxygen Minimum Zone of the Changjiang (Yangtze River)Estuary.</title>
        <authorList>
            <person name="Zhang D."/>
            <person name="Zheng J."/>
            <person name="Liu S."/>
            <person name="He W."/>
        </authorList>
    </citation>
    <scope>NUCLEOTIDE SEQUENCE</scope>
    <source>
        <strain evidence="10">FXH-223</strain>
    </source>
</reference>
<keyword evidence="6 9" id="KW-0460">Magnesium</keyword>
<dbReference type="Proteomes" id="UP001108027">
    <property type="component" value="Unassembled WGS sequence"/>
</dbReference>
<evidence type="ECO:0000256" key="6">
    <source>
        <dbReference type="HAMAP-Rule" id="MF_00156"/>
    </source>
</evidence>
<feature type="binding site" evidence="6 8">
    <location>
        <position position="82"/>
    </location>
    <ligand>
        <name>3-methyl-2-oxobutanoate</name>
        <dbReference type="ChEBI" id="CHEBI:11851"/>
    </ligand>
</feature>
<gene>
    <name evidence="6 10" type="primary">panB</name>
    <name evidence="10" type="ORF">LL252_08935</name>
</gene>
<dbReference type="GO" id="GO:0005737">
    <property type="term" value="C:cytoplasm"/>
    <property type="evidence" value="ECO:0007669"/>
    <property type="project" value="UniProtKB-SubCell"/>
</dbReference>
<dbReference type="HAMAP" id="MF_00156">
    <property type="entry name" value="PanB"/>
    <property type="match status" value="1"/>
</dbReference>
<sequence length="260" mass="27922">MKLQASDFVARKGLQPIAMLTAYTCPVARALERAGIPVILVGDTVGMVEMGFDSTRHVTLEHMEYHIGAVRRGAPDTHIVGDLPYRTDRDADTALASARRLIAAGADSVKLEGDKYEVIRHLVAHDIPVCGHTGLLPQTAKGFAKVGRSDAEAERIRQEAKGIEEAGAFMMVMEHIPYDLARAITAERGIPTIGIGAGPDCDGQVLVINDALGLGDYWPPFSKQYARASDTILDVARAFSGEVASREFPNNIIKLTGTGS</sequence>
<feature type="binding site" evidence="6 8">
    <location>
        <position position="110"/>
    </location>
    <ligand>
        <name>3-methyl-2-oxobutanoate</name>
        <dbReference type="ChEBI" id="CHEBI:11851"/>
    </ligand>
</feature>
<dbReference type="Gene3D" id="3.20.20.60">
    <property type="entry name" value="Phosphoenolpyruvate-binding domains"/>
    <property type="match status" value="1"/>
</dbReference>
<dbReference type="InterPro" id="IPR015813">
    <property type="entry name" value="Pyrv/PenolPyrv_kinase-like_dom"/>
</dbReference>
<comment type="pathway">
    <text evidence="6">Cofactor biosynthesis; (R)-pantothenate biosynthesis; (R)-pantoate from 3-methyl-2-oxobutanoate: step 1/2.</text>
</comment>
<keyword evidence="4 6" id="KW-0808">Transferase</keyword>
<comment type="caution">
    <text evidence="10">The sequence shown here is derived from an EMBL/GenBank/DDBJ whole genome shotgun (WGS) entry which is preliminary data.</text>
</comment>
<dbReference type="Pfam" id="PF02548">
    <property type="entry name" value="Pantoate_transf"/>
    <property type="match status" value="1"/>
</dbReference>
<comment type="subcellular location">
    <subcellularLocation>
        <location evidence="6">Cytoplasm</location>
    </subcellularLocation>
</comment>
<feature type="binding site" evidence="6 9">
    <location>
        <position position="82"/>
    </location>
    <ligand>
        <name>Mg(2+)</name>
        <dbReference type="ChEBI" id="CHEBI:18420"/>
    </ligand>
</feature>
<comment type="function">
    <text evidence="6">Catalyzes the reversible reaction in which hydroxymethyl group from 5,10-methylenetetrahydrofolate is transferred onto alpha-ketoisovalerate to form ketopantoate.</text>
</comment>
<dbReference type="EC" id="2.1.2.11" evidence="6"/>
<evidence type="ECO:0000256" key="3">
    <source>
        <dbReference type="ARBA" id="ARBA00022655"/>
    </source>
</evidence>
<name>A0A9Q3UMF8_9GAMM</name>
<dbReference type="EMBL" id="JAJGNA010000008">
    <property type="protein sequence ID" value="MCC4308696.1"/>
    <property type="molecule type" value="Genomic_DNA"/>
</dbReference>
<dbReference type="GO" id="GO:0000287">
    <property type="term" value="F:magnesium ion binding"/>
    <property type="evidence" value="ECO:0007669"/>
    <property type="project" value="TreeGrafter"/>
</dbReference>
<comment type="catalytic activity">
    <reaction evidence="6">
        <text>(6R)-5,10-methylene-5,6,7,8-tetrahydrofolate + 3-methyl-2-oxobutanoate + H2O = 2-dehydropantoate + (6S)-5,6,7,8-tetrahydrofolate</text>
        <dbReference type="Rhea" id="RHEA:11824"/>
        <dbReference type="ChEBI" id="CHEBI:11561"/>
        <dbReference type="ChEBI" id="CHEBI:11851"/>
        <dbReference type="ChEBI" id="CHEBI:15377"/>
        <dbReference type="ChEBI" id="CHEBI:15636"/>
        <dbReference type="ChEBI" id="CHEBI:57453"/>
        <dbReference type="EC" id="2.1.2.11"/>
    </reaction>
</comment>
<accession>A0A9Q3UMF8</accession>
<dbReference type="AlphaFoldDB" id="A0A9Q3UMF8"/>
<feature type="active site" description="Proton acceptor" evidence="6 7">
    <location>
        <position position="174"/>
    </location>
</feature>
<dbReference type="PANTHER" id="PTHR20881">
    <property type="entry name" value="3-METHYL-2-OXOBUTANOATE HYDROXYMETHYLTRANSFERASE"/>
    <property type="match status" value="1"/>
</dbReference>
<dbReference type="CDD" id="cd06557">
    <property type="entry name" value="KPHMT-like"/>
    <property type="match status" value="1"/>
</dbReference>
<evidence type="ECO:0000256" key="1">
    <source>
        <dbReference type="ARBA" id="ARBA00008676"/>
    </source>
</evidence>
<protein>
    <recommendedName>
        <fullName evidence="6">3-methyl-2-oxobutanoate hydroxymethyltransferase</fullName>
        <ecNumber evidence="6">2.1.2.11</ecNumber>
    </recommendedName>
    <alternativeName>
        <fullName evidence="6">Ketopantoate hydroxymethyltransferase</fullName>
        <shortName evidence="6">KPHMT</shortName>
    </alternativeName>
</protein>
<dbReference type="InterPro" id="IPR003700">
    <property type="entry name" value="Pantoate_hydroxy_MeTrfase"/>
</dbReference>
<dbReference type="PIRSF" id="PIRSF000388">
    <property type="entry name" value="Pantoate_hydroxy_MeTrfase"/>
    <property type="match status" value="1"/>
</dbReference>
<dbReference type="InterPro" id="IPR040442">
    <property type="entry name" value="Pyrv_kinase-like_dom_sf"/>
</dbReference>
<comment type="similarity">
    <text evidence="1 6">Belongs to the PanB family.</text>
</comment>
<comment type="subunit">
    <text evidence="2 6">Homodecamer; pentamer of dimers.</text>
</comment>
<keyword evidence="11" id="KW-1185">Reference proteome</keyword>
<evidence type="ECO:0000256" key="7">
    <source>
        <dbReference type="PIRSR" id="PIRSR000388-1"/>
    </source>
</evidence>
<evidence type="ECO:0000313" key="11">
    <source>
        <dbReference type="Proteomes" id="UP001108027"/>
    </source>
</evidence>
<organism evidence="10 11">
    <name type="scientific">Alloalcanivorax marinus</name>
    <dbReference type="NCBI Taxonomy" id="1177169"/>
    <lineage>
        <taxon>Bacteria</taxon>
        <taxon>Pseudomonadati</taxon>
        <taxon>Pseudomonadota</taxon>
        <taxon>Gammaproteobacteria</taxon>
        <taxon>Oceanospirillales</taxon>
        <taxon>Alcanivoracaceae</taxon>
        <taxon>Alloalcanivorax</taxon>
    </lineage>
</organism>
<dbReference type="NCBIfam" id="TIGR00222">
    <property type="entry name" value="panB"/>
    <property type="match status" value="1"/>
</dbReference>